<protein>
    <recommendedName>
        <fullName evidence="3">Oxidoreductase</fullName>
    </recommendedName>
</protein>
<evidence type="ECO:0008006" key="3">
    <source>
        <dbReference type="Google" id="ProtNLM"/>
    </source>
</evidence>
<evidence type="ECO:0000313" key="1">
    <source>
        <dbReference type="EMBL" id="MFD0622818.1"/>
    </source>
</evidence>
<evidence type="ECO:0000313" key="2">
    <source>
        <dbReference type="Proteomes" id="UP001596915"/>
    </source>
</evidence>
<gene>
    <name evidence="1" type="ORF">ACFQ2K_08265</name>
</gene>
<dbReference type="EMBL" id="JBHTGL010000008">
    <property type="protein sequence ID" value="MFD0622818.1"/>
    <property type="molecule type" value="Genomic_DNA"/>
</dbReference>
<proteinExistence type="predicted"/>
<dbReference type="Proteomes" id="UP001596915">
    <property type="component" value="Unassembled WGS sequence"/>
</dbReference>
<sequence length="48" mass="5151">MPLGHHILDVLTAIYRSAVSGETEHIDSRAAGTIPLVPPDRDPYAAIL</sequence>
<reference evidence="2" key="1">
    <citation type="journal article" date="2019" name="Int. J. Syst. Evol. Microbiol.">
        <title>The Global Catalogue of Microorganisms (GCM) 10K type strain sequencing project: providing services to taxonomists for standard genome sequencing and annotation.</title>
        <authorList>
            <consortium name="The Broad Institute Genomics Platform"/>
            <consortium name="The Broad Institute Genome Sequencing Center for Infectious Disease"/>
            <person name="Wu L."/>
            <person name="Ma J."/>
        </authorList>
    </citation>
    <scope>NUCLEOTIDE SEQUENCE [LARGE SCALE GENOMIC DNA]</scope>
    <source>
        <strain evidence="2">JCM 12607</strain>
    </source>
</reference>
<name>A0ABW2WNP9_9ACTN</name>
<organism evidence="1 2">
    <name type="scientific">Streptomyces sanglieri</name>
    <dbReference type="NCBI Taxonomy" id="193460"/>
    <lineage>
        <taxon>Bacteria</taxon>
        <taxon>Bacillati</taxon>
        <taxon>Actinomycetota</taxon>
        <taxon>Actinomycetes</taxon>
        <taxon>Kitasatosporales</taxon>
        <taxon>Streptomycetaceae</taxon>
        <taxon>Streptomyces</taxon>
    </lineage>
</organism>
<keyword evidence="2" id="KW-1185">Reference proteome</keyword>
<accession>A0ABW2WNP9</accession>
<comment type="caution">
    <text evidence="1">The sequence shown here is derived from an EMBL/GenBank/DDBJ whole genome shotgun (WGS) entry which is preliminary data.</text>
</comment>